<evidence type="ECO:0000256" key="5">
    <source>
        <dbReference type="SAM" id="MobiDB-lite"/>
    </source>
</evidence>
<proteinExistence type="predicted"/>
<evidence type="ECO:0000256" key="3">
    <source>
        <dbReference type="ARBA" id="ARBA00023163"/>
    </source>
</evidence>
<keyword evidence="2" id="KW-0805">Transcription regulation</keyword>
<dbReference type="Gene3D" id="2.60.40.3960">
    <property type="entry name" value="Velvet domain"/>
    <property type="match status" value="1"/>
</dbReference>
<feature type="region of interest" description="Disordered" evidence="5">
    <location>
        <begin position="308"/>
        <end position="333"/>
    </location>
</feature>
<dbReference type="InParanoid" id="A0A165K7P4"/>
<accession>A0A165K7P4</accession>
<dbReference type="PANTHER" id="PTHR33572">
    <property type="entry name" value="SPORE DEVELOPMENT REGULATOR VOSA"/>
    <property type="match status" value="1"/>
</dbReference>
<dbReference type="PROSITE" id="PS51821">
    <property type="entry name" value="VELVET"/>
    <property type="match status" value="1"/>
</dbReference>
<evidence type="ECO:0000313" key="7">
    <source>
        <dbReference type="EMBL" id="KZT62789.1"/>
    </source>
</evidence>
<evidence type="ECO:0000313" key="8">
    <source>
        <dbReference type="Proteomes" id="UP000076842"/>
    </source>
</evidence>
<keyword evidence="4" id="KW-0539">Nucleus</keyword>
<dbReference type="STRING" id="1353952.A0A165K7P4"/>
<dbReference type="OrthoDB" id="5599552at2759"/>
<evidence type="ECO:0000256" key="2">
    <source>
        <dbReference type="ARBA" id="ARBA00023015"/>
    </source>
</evidence>
<organism evidence="7 8">
    <name type="scientific">Calocera cornea HHB12733</name>
    <dbReference type="NCBI Taxonomy" id="1353952"/>
    <lineage>
        <taxon>Eukaryota</taxon>
        <taxon>Fungi</taxon>
        <taxon>Dikarya</taxon>
        <taxon>Basidiomycota</taxon>
        <taxon>Agaricomycotina</taxon>
        <taxon>Dacrymycetes</taxon>
        <taxon>Dacrymycetales</taxon>
        <taxon>Dacrymycetaceae</taxon>
        <taxon>Calocera</taxon>
    </lineage>
</organism>
<name>A0A165K7P4_9BASI</name>
<protein>
    <recommendedName>
        <fullName evidence="6">Velvet domain-containing protein</fullName>
    </recommendedName>
</protein>
<keyword evidence="3" id="KW-0804">Transcription</keyword>
<dbReference type="InterPro" id="IPR037525">
    <property type="entry name" value="Velvet_dom"/>
</dbReference>
<feature type="compositionally biased region" description="Basic and acidic residues" evidence="5">
    <location>
        <begin position="460"/>
        <end position="475"/>
    </location>
</feature>
<sequence length="488" mass="54187">MYQSVGTWHENRQGCFCLLSIRLLTFLQRYYDLQVIQHPIRARQSGFGDKGDPFQLAPRAFVTVLTAPRNSDILPHTLITLTDVFKEDGDPATLVLHPAFGGSATNSATTRTGSDYGGLYGSNGQRQDELPVPRHAKSITFESYPPRRHNQSWSQSDPVYGRHNPAPPVAHQEPHVPQILMPPQVPQLSQIAVLPSIRTFEALGPPNQDAIRNRPYTQFSFSDSPPSRYDTLNSGASWGSPHRHPKLQIDTTLPNLASAFGPQPQTAPAGHALQFPRATSQYDAVPMSGRSDTYTYSPLWQERQWVNGASSRQGPPSSASHWSTDGGHRNDLHASGLPSLGSALLREPALKKYSRTLIGPHVSNGVQLHDEKKREGIFFIFQDLSIRVEGVFRIRIRLFPVPMDSTIPGRSHKAENGKMLAEAWSDSFEVFSAKRFPGVPEITALSQALSAQGQKLPTRRKTEDHDDGHFDDDSRVTNAWPDDFRSTA</sequence>
<comment type="subcellular location">
    <subcellularLocation>
        <location evidence="1">Nucleus</location>
    </subcellularLocation>
</comment>
<dbReference type="InterPro" id="IPR038491">
    <property type="entry name" value="Velvet_dom_sf"/>
</dbReference>
<feature type="compositionally biased region" description="Polar residues" evidence="5">
    <location>
        <begin position="308"/>
        <end position="323"/>
    </location>
</feature>
<evidence type="ECO:0000256" key="4">
    <source>
        <dbReference type="ARBA" id="ARBA00023242"/>
    </source>
</evidence>
<dbReference type="AlphaFoldDB" id="A0A165K7P4"/>
<dbReference type="Pfam" id="PF11754">
    <property type="entry name" value="Velvet"/>
    <property type="match status" value="1"/>
</dbReference>
<feature type="domain" description="Velvet" evidence="6">
    <location>
        <begin position="25"/>
        <end position="459"/>
    </location>
</feature>
<feature type="region of interest" description="Disordered" evidence="5">
    <location>
        <begin position="217"/>
        <end position="248"/>
    </location>
</feature>
<feature type="region of interest" description="Disordered" evidence="5">
    <location>
        <begin position="450"/>
        <end position="488"/>
    </location>
</feature>
<evidence type="ECO:0000259" key="6">
    <source>
        <dbReference type="PROSITE" id="PS51821"/>
    </source>
</evidence>
<keyword evidence="8" id="KW-1185">Reference proteome</keyword>
<dbReference type="PANTHER" id="PTHR33572:SF3">
    <property type="entry name" value="VELVET COMPLEX SUBUNIT B"/>
    <property type="match status" value="1"/>
</dbReference>
<dbReference type="InterPro" id="IPR021740">
    <property type="entry name" value="Velvet"/>
</dbReference>
<dbReference type="EMBL" id="KV423914">
    <property type="protein sequence ID" value="KZT62789.1"/>
    <property type="molecule type" value="Genomic_DNA"/>
</dbReference>
<reference evidence="7 8" key="1">
    <citation type="journal article" date="2016" name="Mol. Biol. Evol.">
        <title>Comparative Genomics of Early-Diverging Mushroom-Forming Fungi Provides Insights into the Origins of Lignocellulose Decay Capabilities.</title>
        <authorList>
            <person name="Nagy L.G."/>
            <person name="Riley R."/>
            <person name="Tritt A."/>
            <person name="Adam C."/>
            <person name="Daum C."/>
            <person name="Floudas D."/>
            <person name="Sun H."/>
            <person name="Yadav J.S."/>
            <person name="Pangilinan J."/>
            <person name="Larsson K.H."/>
            <person name="Matsuura K."/>
            <person name="Barry K."/>
            <person name="Labutti K."/>
            <person name="Kuo R."/>
            <person name="Ohm R.A."/>
            <person name="Bhattacharya S.S."/>
            <person name="Shirouzu T."/>
            <person name="Yoshinaga Y."/>
            <person name="Martin F.M."/>
            <person name="Grigoriev I.V."/>
            <person name="Hibbett D.S."/>
        </authorList>
    </citation>
    <scope>NUCLEOTIDE SEQUENCE [LARGE SCALE GENOMIC DNA]</scope>
    <source>
        <strain evidence="7 8">HHB12733</strain>
    </source>
</reference>
<dbReference type="Proteomes" id="UP000076842">
    <property type="component" value="Unassembled WGS sequence"/>
</dbReference>
<dbReference type="GO" id="GO:0005634">
    <property type="term" value="C:nucleus"/>
    <property type="evidence" value="ECO:0007669"/>
    <property type="project" value="UniProtKB-SubCell"/>
</dbReference>
<feature type="compositionally biased region" description="Polar residues" evidence="5">
    <location>
        <begin position="217"/>
        <end position="237"/>
    </location>
</feature>
<evidence type="ECO:0000256" key="1">
    <source>
        <dbReference type="ARBA" id="ARBA00004123"/>
    </source>
</evidence>
<gene>
    <name evidence="7" type="ORF">CALCODRAFT_505230</name>
</gene>